<dbReference type="SUPFAM" id="SSF158472">
    <property type="entry name" value="HAMP domain-like"/>
    <property type="match status" value="1"/>
</dbReference>
<feature type="region of interest" description="Disordered" evidence="9">
    <location>
        <begin position="663"/>
        <end position="705"/>
    </location>
</feature>
<dbReference type="OrthoDB" id="5519028at2"/>
<organism evidence="14 15">
    <name type="scientific">Pseudoduganella lutea</name>
    <dbReference type="NCBI Taxonomy" id="321985"/>
    <lineage>
        <taxon>Bacteria</taxon>
        <taxon>Pseudomonadati</taxon>
        <taxon>Pseudomonadota</taxon>
        <taxon>Betaproteobacteria</taxon>
        <taxon>Burkholderiales</taxon>
        <taxon>Oxalobacteraceae</taxon>
        <taxon>Telluria group</taxon>
        <taxon>Pseudoduganella</taxon>
    </lineage>
</organism>
<dbReference type="Pfam" id="PF02518">
    <property type="entry name" value="HATPase_c"/>
    <property type="match status" value="1"/>
</dbReference>
<dbReference type="PRINTS" id="PR00344">
    <property type="entry name" value="BCTRLSENSOR"/>
</dbReference>
<dbReference type="Pfam" id="PF17152">
    <property type="entry name" value="CHASE8"/>
    <property type="match status" value="1"/>
</dbReference>
<dbReference type="Pfam" id="PF00672">
    <property type="entry name" value="HAMP"/>
    <property type="match status" value="1"/>
</dbReference>
<protein>
    <recommendedName>
        <fullName evidence="3">histidine kinase</fullName>
        <ecNumber evidence="3">2.7.13.3</ecNumber>
    </recommendedName>
</protein>
<dbReference type="Gene3D" id="1.10.287.130">
    <property type="match status" value="1"/>
</dbReference>
<dbReference type="InterPro" id="IPR033417">
    <property type="entry name" value="CHASE8"/>
</dbReference>
<dbReference type="GO" id="GO:0009927">
    <property type="term" value="F:histidine phosphotransfer kinase activity"/>
    <property type="evidence" value="ECO:0007669"/>
    <property type="project" value="TreeGrafter"/>
</dbReference>
<dbReference type="AlphaFoldDB" id="A0A4P6KYL6"/>
<feature type="compositionally biased region" description="Basic and acidic residues" evidence="9">
    <location>
        <begin position="674"/>
        <end position="691"/>
    </location>
</feature>
<comment type="catalytic activity">
    <reaction evidence="1">
        <text>ATP + protein L-histidine = ADP + protein N-phospho-L-histidine.</text>
        <dbReference type="EC" id="2.7.13.3"/>
    </reaction>
</comment>
<keyword evidence="4 7" id="KW-0597">Phosphoprotein</keyword>
<dbReference type="GO" id="GO:0005886">
    <property type="term" value="C:plasma membrane"/>
    <property type="evidence" value="ECO:0007669"/>
    <property type="project" value="TreeGrafter"/>
</dbReference>
<dbReference type="Gene3D" id="6.10.340.10">
    <property type="match status" value="1"/>
</dbReference>
<keyword evidence="5" id="KW-0808">Transferase</keyword>
<dbReference type="InterPro" id="IPR003594">
    <property type="entry name" value="HATPase_dom"/>
</dbReference>
<gene>
    <name evidence="14" type="ORF">EWM63_16010</name>
</gene>
<dbReference type="InterPro" id="IPR004358">
    <property type="entry name" value="Sig_transdc_His_kin-like_C"/>
</dbReference>
<dbReference type="KEGG" id="plue:EWM63_16010"/>
<keyword evidence="10" id="KW-0472">Membrane</keyword>
<comment type="subcellular location">
    <subcellularLocation>
        <location evidence="2">Membrane</location>
    </subcellularLocation>
</comment>
<proteinExistence type="predicted"/>
<keyword evidence="15" id="KW-1185">Reference proteome</keyword>
<dbReference type="Gene3D" id="3.30.565.10">
    <property type="entry name" value="Histidine kinase-like ATPase, C-terminal domain"/>
    <property type="match status" value="1"/>
</dbReference>
<sequence length="705" mass="77168">MIRLRSLRHKLLGVIALVMLPAVLVSIGTIVVYDLHIYEQTITDDMTTQAELVGHMSAPALSFDDDRLAHENLALLRLRPKVEAGAIYNARGRLVARYAAQGEQGEQGGVPPAPGPQGFHIEDGKLYLFRPIVDNNEVLGTVYLRADYEVLARFLDYVVIGIVAALLALLCAWLVTRRLNDVITRPILSIAHVARDVIATGDVSRRAERLGEDEVAELAGSFNKMLADIEIRKRELETSNREIARESERRREAQQEVMRLNQELEQRVHERTLQLEMANRELAMAMEEAKSANQAKSAFLSSMSHELRTPLNAILGFAQILTSDKLPSTLAQKKEFAQHILKSGRHLLTLINEILDLAKIESGAVALSMEPVALPDMLQECEAMMAPLATARGIRLLFPERCTTNVTADRTRLKQVLLNLLSNAIKYNREGGAVVIDCTPSGAGLMRVSVQDTGMGLRPEQVRMLFQPFNRLGQEAGVEEGTGIGLVVTKRLVELMGGTIGVTSSPGVGSMFWIELKTTEPVPVPPVQAMTPPAPGVSAPARDSITLLYVEDNPANLKLVQEIIRFRPELRLLSAPDGQLGLELARAHLPDVVLLDINLPGMSGFDVLRQLRAEPRTAGIPAIALTANAMPRDVERGIAAGFFRYLIKPINIDEFTEAINSTIDMIGSPGNPGSDDRDGAGGESDHGDTTGKRQAQLLAEKKEES</sequence>
<dbReference type="InterPro" id="IPR003661">
    <property type="entry name" value="HisK_dim/P_dom"/>
</dbReference>
<evidence type="ECO:0000313" key="15">
    <source>
        <dbReference type="Proteomes" id="UP000290637"/>
    </source>
</evidence>
<evidence type="ECO:0000256" key="9">
    <source>
        <dbReference type="SAM" id="MobiDB-lite"/>
    </source>
</evidence>
<dbReference type="InterPro" id="IPR003660">
    <property type="entry name" value="HAMP_dom"/>
</dbReference>
<evidence type="ECO:0000256" key="1">
    <source>
        <dbReference type="ARBA" id="ARBA00000085"/>
    </source>
</evidence>
<evidence type="ECO:0000259" key="13">
    <source>
        <dbReference type="PROSITE" id="PS50885"/>
    </source>
</evidence>
<evidence type="ECO:0000259" key="12">
    <source>
        <dbReference type="PROSITE" id="PS50110"/>
    </source>
</evidence>
<feature type="transmembrane region" description="Helical" evidence="10">
    <location>
        <begin position="154"/>
        <end position="175"/>
    </location>
</feature>
<evidence type="ECO:0000256" key="8">
    <source>
        <dbReference type="SAM" id="Coils"/>
    </source>
</evidence>
<dbReference type="PANTHER" id="PTHR43047:SF63">
    <property type="entry name" value="HISTIDINE KINASE"/>
    <property type="match status" value="1"/>
</dbReference>
<dbReference type="Pfam" id="PF00072">
    <property type="entry name" value="Response_reg"/>
    <property type="match status" value="1"/>
</dbReference>
<dbReference type="SMART" id="SM00448">
    <property type="entry name" value="REC"/>
    <property type="match status" value="1"/>
</dbReference>
<dbReference type="InterPro" id="IPR001789">
    <property type="entry name" value="Sig_transdc_resp-reg_receiver"/>
</dbReference>
<dbReference type="InterPro" id="IPR011006">
    <property type="entry name" value="CheY-like_superfamily"/>
</dbReference>
<dbReference type="InterPro" id="IPR036890">
    <property type="entry name" value="HATPase_C_sf"/>
</dbReference>
<evidence type="ECO:0000256" key="3">
    <source>
        <dbReference type="ARBA" id="ARBA00012438"/>
    </source>
</evidence>
<dbReference type="PROSITE" id="PS50109">
    <property type="entry name" value="HIS_KIN"/>
    <property type="match status" value="1"/>
</dbReference>
<evidence type="ECO:0000256" key="4">
    <source>
        <dbReference type="ARBA" id="ARBA00022553"/>
    </source>
</evidence>
<dbReference type="SUPFAM" id="SSF47384">
    <property type="entry name" value="Homodimeric domain of signal transducing histidine kinase"/>
    <property type="match status" value="1"/>
</dbReference>
<dbReference type="InterPro" id="IPR005467">
    <property type="entry name" value="His_kinase_dom"/>
</dbReference>
<dbReference type="SMART" id="SM00304">
    <property type="entry name" value="HAMP"/>
    <property type="match status" value="1"/>
</dbReference>
<dbReference type="EMBL" id="CP035913">
    <property type="protein sequence ID" value="QBE64309.1"/>
    <property type="molecule type" value="Genomic_DNA"/>
</dbReference>
<keyword evidence="8" id="KW-0175">Coiled coil</keyword>
<evidence type="ECO:0000256" key="5">
    <source>
        <dbReference type="ARBA" id="ARBA00022679"/>
    </source>
</evidence>
<keyword evidence="10" id="KW-0812">Transmembrane</keyword>
<feature type="domain" description="Histidine kinase" evidence="11">
    <location>
        <begin position="302"/>
        <end position="520"/>
    </location>
</feature>
<dbReference type="Pfam" id="PF00512">
    <property type="entry name" value="HisKA"/>
    <property type="match status" value="1"/>
</dbReference>
<dbReference type="CDD" id="cd00082">
    <property type="entry name" value="HisKA"/>
    <property type="match status" value="1"/>
</dbReference>
<evidence type="ECO:0000256" key="10">
    <source>
        <dbReference type="SAM" id="Phobius"/>
    </source>
</evidence>
<dbReference type="SMART" id="SM00387">
    <property type="entry name" value="HATPase_c"/>
    <property type="match status" value="1"/>
</dbReference>
<evidence type="ECO:0000256" key="7">
    <source>
        <dbReference type="PROSITE-ProRule" id="PRU00169"/>
    </source>
</evidence>
<keyword evidence="6" id="KW-0418">Kinase</keyword>
<dbReference type="CDD" id="cd06225">
    <property type="entry name" value="HAMP"/>
    <property type="match status" value="1"/>
</dbReference>
<evidence type="ECO:0000313" key="14">
    <source>
        <dbReference type="EMBL" id="QBE64309.1"/>
    </source>
</evidence>
<dbReference type="PROSITE" id="PS50110">
    <property type="entry name" value="RESPONSE_REGULATORY"/>
    <property type="match status" value="1"/>
</dbReference>
<dbReference type="RefSeq" id="WP_130187429.1">
    <property type="nucleotide sequence ID" value="NZ_CP035913.1"/>
</dbReference>
<feature type="transmembrane region" description="Helical" evidence="10">
    <location>
        <begin position="12"/>
        <end position="33"/>
    </location>
</feature>
<dbReference type="GO" id="GO:0000155">
    <property type="term" value="F:phosphorelay sensor kinase activity"/>
    <property type="evidence" value="ECO:0007669"/>
    <property type="project" value="InterPro"/>
</dbReference>
<reference evidence="14 15" key="1">
    <citation type="submission" date="2019-02" db="EMBL/GenBank/DDBJ databases">
        <title>Draft Genome Sequences of Six Type Strains of the Genus Massilia.</title>
        <authorList>
            <person name="Miess H."/>
            <person name="Frediansyhah A."/>
            <person name="Gross H."/>
        </authorList>
    </citation>
    <scope>NUCLEOTIDE SEQUENCE [LARGE SCALE GENOMIC DNA]</scope>
    <source>
        <strain evidence="14 15">DSM 17473</strain>
    </source>
</reference>
<keyword evidence="10" id="KW-1133">Transmembrane helix</keyword>
<dbReference type="InterPro" id="IPR036097">
    <property type="entry name" value="HisK_dim/P_sf"/>
</dbReference>
<dbReference type="PROSITE" id="PS50885">
    <property type="entry name" value="HAMP"/>
    <property type="match status" value="1"/>
</dbReference>
<dbReference type="EC" id="2.7.13.3" evidence="3"/>
<accession>A0A4P6KYL6</accession>
<evidence type="ECO:0000256" key="6">
    <source>
        <dbReference type="ARBA" id="ARBA00022777"/>
    </source>
</evidence>
<name>A0A4P6KYL6_9BURK</name>
<feature type="domain" description="HAMP" evidence="13">
    <location>
        <begin position="181"/>
        <end position="234"/>
    </location>
</feature>
<dbReference type="CDD" id="cd16922">
    <property type="entry name" value="HATPase_EvgS-ArcB-TorS-like"/>
    <property type="match status" value="1"/>
</dbReference>
<feature type="domain" description="Response regulatory" evidence="12">
    <location>
        <begin position="546"/>
        <end position="663"/>
    </location>
</feature>
<feature type="modified residue" description="4-aspartylphosphate" evidence="7">
    <location>
        <position position="596"/>
    </location>
</feature>
<evidence type="ECO:0000259" key="11">
    <source>
        <dbReference type="PROSITE" id="PS50109"/>
    </source>
</evidence>
<feature type="coiled-coil region" evidence="8">
    <location>
        <begin position="226"/>
        <end position="295"/>
    </location>
</feature>
<dbReference type="Gene3D" id="3.40.50.2300">
    <property type="match status" value="1"/>
</dbReference>
<evidence type="ECO:0000256" key="2">
    <source>
        <dbReference type="ARBA" id="ARBA00004370"/>
    </source>
</evidence>
<dbReference type="SMART" id="SM00388">
    <property type="entry name" value="HisKA"/>
    <property type="match status" value="1"/>
</dbReference>
<dbReference type="PANTHER" id="PTHR43047">
    <property type="entry name" value="TWO-COMPONENT HISTIDINE PROTEIN KINASE"/>
    <property type="match status" value="1"/>
</dbReference>
<dbReference type="SUPFAM" id="SSF52172">
    <property type="entry name" value="CheY-like"/>
    <property type="match status" value="1"/>
</dbReference>
<dbReference type="SUPFAM" id="SSF55874">
    <property type="entry name" value="ATPase domain of HSP90 chaperone/DNA topoisomerase II/histidine kinase"/>
    <property type="match status" value="1"/>
</dbReference>
<dbReference type="Proteomes" id="UP000290637">
    <property type="component" value="Chromosome"/>
</dbReference>